<dbReference type="SUPFAM" id="SSF54292">
    <property type="entry name" value="2Fe-2S ferredoxin-like"/>
    <property type="match status" value="1"/>
</dbReference>
<dbReference type="GO" id="GO:0140647">
    <property type="term" value="P:P450-containing electron transport chain"/>
    <property type="evidence" value="ECO:0007669"/>
    <property type="project" value="InterPro"/>
</dbReference>
<evidence type="ECO:0000256" key="1">
    <source>
        <dbReference type="ARBA" id="ARBA00022714"/>
    </source>
</evidence>
<dbReference type="FunCoup" id="A0A024GFP2">
    <property type="interactions" value="204"/>
</dbReference>
<accession>A0A024GFP2</accession>
<proteinExistence type="predicted"/>
<dbReference type="PANTHER" id="PTHR23426:SF67">
    <property type="entry name" value="2FE-2S FERREDOXIN-TYPE DOMAIN-CONTAINING PROTEIN"/>
    <property type="match status" value="1"/>
</dbReference>
<dbReference type="PANTHER" id="PTHR23426">
    <property type="entry name" value="FERREDOXIN/ADRENODOXIN"/>
    <property type="match status" value="1"/>
</dbReference>
<evidence type="ECO:0000256" key="3">
    <source>
        <dbReference type="ARBA" id="ARBA00023004"/>
    </source>
</evidence>
<dbReference type="GO" id="GO:0005739">
    <property type="term" value="C:mitochondrion"/>
    <property type="evidence" value="ECO:0007669"/>
    <property type="project" value="TreeGrafter"/>
</dbReference>
<dbReference type="InterPro" id="IPR036010">
    <property type="entry name" value="2Fe-2S_ferredoxin-like_sf"/>
</dbReference>
<organism evidence="5 6">
    <name type="scientific">Albugo candida</name>
    <dbReference type="NCBI Taxonomy" id="65357"/>
    <lineage>
        <taxon>Eukaryota</taxon>
        <taxon>Sar</taxon>
        <taxon>Stramenopiles</taxon>
        <taxon>Oomycota</taxon>
        <taxon>Peronosporomycetes</taxon>
        <taxon>Albuginales</taxon>
        <taxon>Albuginaceae</taxon>
        <taxon>Albugo</taxon>
    </lineage>
</organism>
<dbReference type="Proteomes" id="UP000053237">
    <property type="component" value="Unassembled WGS sequence"/>
</dbReference>
<dbReference type="Gene3D" id="3.10.20.30">
    <property type="match status" value="1"/>
</dbReference>
<keyword evidence="1" id="KW-0001">2Fe-2S</keyword>
<dbReference type="InterPro" id="IPR001055">
    <property type="entry name" value="Adrenodoxin-like"/>
</dbReference>
<feature type="non-terminal residue" evidence="5">
    <location>
        <position position="1"/>
    </location>
</feature>
<evidence type="ECO:0000256" key="2">
    <source>
        <dbReference type="ARBA" id="ARBA00022723"/>
    </source>
</evidence>
<reference evidence="5 6" key="1">
    <citation type="submission" date="2012-05" db="EMBL/GenBank/DDBJ databases">
        <title>Recombination and specialization in a pathogen metapopulation.</title>
        <authorList>
            <person name="Gardiner A."/>
            <person name="Kemen E."/>
            <person name="Schultz-Larsen T."/>
            <person name="MacLean D."/>
            <person name="Van Oosterhout C."/>
            <person name="Jones J.D.G."/>
        </authorList>
    </citation>
    <scope>NUCLEOTIDE SEQUENCE [LARGE SCALE GENOMIC DNA]</scope>
    <source>
        <strain evidence="5 6">Ac Nc2</strain>
    </source>
</reference>
<keyword evidence="2" id="KW-0479">Metal-binding</keyword>
<dbReference type="InterPro" id="IPR012675">
    <property type="entry name" value="Beta-grasp_dom_sf"/>
</dbReference>
<protein>
    <recommendedName>
        <fullName evidence="7">2Fe-2S ferredoxin-type domain-containing protein</fullName>
    </recommendedName>
</protein>
<evidence type="ECO:0000313" key="5">
    <source>
        <dbReference type="EMBL" id="CCI45157.1"/>
    </source>
</evidence>
<dbReference type="GO" id="GO:0046872">
    <property type="term" value="F:metal ion binding"/>
    <property type="evidence" value="ECO:0007669"/>
    <property type="project" value="UniProtKB-KW"/>
</dbReference>
<dbReference type="STRING" id="65357.A0A024GFP2"/>
<dbReference type="InParanoid" id="A0A024GFP2"/>
<gene>
    <name evidence="5" type="ORF">BN9_060300</name>
</gene>
<evidence type="ECO:0000256" key="4">
    <source>
        <dbReference type="ARBA" id="ARBA00023014"/>
    </source>
</evidence>
<keyword evidence="6" id="KW-1185">Reference proteome</keyword>
<dbReference type="CDD" id="cd00207">
    <property type="entry name" value="fer2"/>
    <property type="match status" value="1"/>
</dbReference>
<dbReference type="GO" id="GO:0051537">
    <property type="term" value="F:2 iron, 2 sulfur cluster binding"/>
    <property type="evidence" value="ECO:0007669"/>
    <property type="project" value="UniProtKB-KW"/>
</dbReference>
<comment type="caution">
    <text evidence="5">The sequence shown here is derived from an EMBL/GenBank/DDBJ whole genome shotgun (WGS) entry which is preliminary data.</text>
</comment>
<sequence>SIRVVWLKVGCCVSGLEATLFKMLASLHWSTKLGSSSIRLLLNHTSRYSRPVTLHKFLSTQKKVSFCFIDNEGQRNCISAAIGETLLDVAHDNDIELEGSSSSLTIFLKFFNPDSSSPFLKGACGGELACSTCHLIFEKEVYDALPEVSEEEEDMLDLAWGLTET</sequence>
<evidence type="ECO:0000313" key="6">
    <source>
        <dbReference type="Proteomes" id="UP000053237"/>
    </source>
</evidence>
<dbReference type="AlphaFoldDB" id="A0A024GFP2"/>
<dbReference type="InterPro" id="IPR001041">
    <property type="entry name" value="2Fe-2S_ferredoxin-type"/>
</dbReference>
<dbReference type="PRINTS" id="PR00355">
    <property type="entry name" value="ADRENODOXIN"/>
</dbReference>
<evidence type="ECO:0008006" key="7">
    <source>
        <dbReference type="Google" id="ProtNLM"/>
    </source>
</evidence>
<name>A0A024GFP2_9STRA</name>
<dbReference type="GO" id="GO:0009055">
    <property type="term" value="F:electron transfer activity"/>
    <property type="evidence" value="ECO:0007669"/>
    <property type="project" value="TreeGrafter"/>
</dbReference>
<keyword evidence="3" id="KW-0408">Iron</keyword>
<dbReference type="OrthoDB" id="268593at2759"/>
<dbReference type="EMBL" id="CAIX01000090">
    <property type="protein sequence ID" value="CCI45157.1"/>
    <property type="molecule type" value="Genomic_DNA"/>
</dbReference>
<keyword evidence="4" id="KW-0411">Iron-sulfur</keyword>